<dbReference type="RefSeq" id="XP_004831413.1">
    <property type="nucleotide sequence ID" value="XM_004831356.1"/>
</dbReference>
<keyword evidence="2" id="KW-0677">Repeat</keyword>
<gene>
    <name evidence="3" type="ORF">BEWA_011650</name>
</gene>
<dbReference type="InterPro" id="IPR001680">
    <property type="entry name" value="WD40_rpt"/>
</dbReference>
<evidence type="ECO:0000256" key="1">
    <source>
        <dbReference type="ARBA" id="ARBA00022574"/>
    </source>
</evidence>
<dbReference type="InterPro" id="IPR015943">
    <property type="entry name" value="WD40/YVTN_repeat-like_dom_sf"/>
</dbReference>
<dbReference type="STRING" id="1537102.L0B1K4"/>
<evidence type="ECO:0000313" key="4">
    <source>
        <dbReference type="Proteomes" id="UP000031512"/>
    </source>
</evidence>
<dbReference type="SUPFAM" id="SSF50978">
    <property type="entry name" value="WD40 repeat-like"/>
    <property type="match status" value="1"/>
</dbReference>
<organism evidence="3 4">
    <name type="scientific">Theileria equi strain WA</name>
    <dbReference type="NCBI Taxonomy" id="1537102"/>
    <lineage>
        <taxon>Eukaryota</taxon>
        <taxon>Sar</taxon>
        <taxon>Alveolata</taxon>
        <taxon>Apicomplexa</taxon>
        <taxon>Aconoidasida</taxon>
        <taxon>Piroplasmida</taxon>
        <taxon>Theileriidae</taxon>
        <taxon>Theileria</taxon>
    </lineage>
</organism>
<accession>L0B1K4</accession>
<dbReference type="Gene3D" id="2.130.10.10">
    <property type="entry name" value="YVTN repeat-like/Quinoprotein amine dehydrogenase"/>
    <property type="match status" value="2"/>
</dbReference>
<dbReference type="AlphaFoldDB" id="L0B1K4"/>
<dbReference type="OrthoDB" id="7668193at2759"/>
<name>L0B1K4_THEEQ</name>
<proteinExistence type="predicted"/>
<dbReference type="Pfam" id="PF00400">
    <property type="entry name" value="WD40"/>
    <property type="match status" value="2"/>
</dbReference>
<dbReference type="InterPro" id="IPR036322">
    <property type="entry name" value="WD40_repeat_dom_sf"/>
</dbReference>
<sequence>MNIESIVSIRSIDGFTSARCYNTHVLTSSVTGALFQWDIETSNPILSHNIEKPLDFVLPYRVGTTSEYSSILLQSRGDISILDLKSCKIHHLVDAITTSFARISLLNYGSSTTPCIIVPCEKNIKVFDLRIECGGINSNVIHTINPPVIQTPKKSEIGMLHTCKQFSALGSSYILSTYESASIVIHDLRNLKEPALPVHYMDTFEAIPALSTWKDVVLIGDTGGLIHMYHVTHQDGIRHIKSSIPRDPENSPGISSLDIRNDGTIFAAGCWDRIVRIYETRSLSLKGVINKHYSNIIDASFDKTGNTLCTASKDGIANVLNVS</sequence>
<keyword evidence="1" id="KW-0853">WD repeat</keyword>
<reference evidence="3 4" key="1">
    <citation type="journal article" date="2012" name="BMC Genomics">
        <title>Comparative genomic analysis and phylogenetic position of Theileria equi.</title>
        <authorList>
            <person name="Kappmeyer L.S."/>
            <person name="Thiagarajan M."/>
            <person name="Herndon D.R."/>
            <person name="Ramsay J.D."/>
            <person name="Caler E."/>
            <person name="Djikeng A."/>
            <person name="Gillespie J.J."/>
            <person name="Lau A.O."/>
            <person name="Roalson E.H."/>
            <person name="Silva J.C."/>
            <person name="Silva M.G."/>
            <person name="Suarez C.E."/>
            <person name="Ueti M.W."/>
            <person name="Nene V.M."/>
            <person name="Mealey R.H."/>
            <person name="Knowles D.P."/>
            <person name="Brayton K.A."/>
        </authorList>
    </citation>
    <scope>NUCLEOTIDE SEQUENCE [LARGE SCALE GENOMIC DNA]</scope>
    <source>
        <strain evidence="3 4">WA</strain>
    </source>
</reference>
<evidence type="ECO:0000256" key="2">
    <source>
        <dbReference type="ARBA" id="ARBA00022737"/>
    </source>
</evidence>
<protein>
    <submittedName>
        <fullName evidence="3">Uncharacterized protein</fullName>
    </submittedName>
</protein>
<dbReference type="Proteomes" id="UP000031512">
    <property type="component" value="Chromosome 3"/>
</dbReference>
<keyword evidence="4" id="KW-1185">Reference proteome</keyword>
<dbReference type="VEuPathDB" id="PiroplasmaDB:BEWA_011650"/>
<dbReference type="EMBL" id="CP001670">
    <property type="protein sequence ID" value="AFZ81747.1"/>
    <property type="molecule type" value="Genomic_DNA"/>
</dbReference>
<dbReference type="PANTHER" id="PTHR19854:SF1">
    <property type="entry name" value="GUANINE NUCLEOTIDE-BINDING PROTEIN SUBUNIT BETA-LIKE PROTEIN 1"/>
    <property type="match status" value="1"/>
</dbReference>
<dbReference type="SMART" id="SM00320">
    <property type="entry name" value="WD40"/>
    <property type="match status" value="2"/>
</dbReference>
<dbReference type="eggNOG" id="ENOG502QX45">
    <property type="taxonomic scope" value="Eukaryota"/>
</dbReference>
<dbReference type="PANTHER" id="PTHR19854">
    <property type="entry name" value="TRANSDUCIN BETA-LIKE 3"/>
    <property type="match status" value="1"/>
</dbReference>
<dbReference type="GeneID" id="15805814"/>
<dbReference type="KEGG" id="beq:BEWA_011650"/>
<evidence type="ECO:0000313" key="3">
    <source>
        <dbReference type="EMBL" id="AFZ81747.1"/>
    </source>
</evidence>